<protein>
    <submittedName>
        <fullName evidence="2">Uncharacterized protein</fullName>
    </submittedName>
</protein>
<dbReference type="Proteomes" id="UP000287651">
    <property type="component" value="Unassembled WGS sequence"/>
</dbReference>
<reference evidence="2 3" key="1">
    <citation type="journal article" date="2014" name="Agronomy (Basel)">
        <title>A Draft Genome Sequence for Ensete ventricosum, the Drought-Tolerant Tree Against Hunger.</title>
        <authorList>
            <person name="Harrison J."/>
            <person name="Moore K.A."/>
            <person name="Paszkiewicz K."/>
            <person name="Jones T."/>
            <person name="Grant M."/>
            <person name="Ambacheew D."/>
            <person name="Muzemil S."/>
            <person name="Studholme D.J."/>
        </authorList>
    </citation>
    <scope>NUCLEOTIDE SEQUENCE [LARGE SCALE GENOMIC DNA]</scope>
</reference>
<accession>A0A427AS04</accession>
<name>A0A427AS04_ENSVE</name>
<feature type="region of interest" description="Disordered" evidence="1">
    <location>
        <begin position="11"/>
        <end position="120"/>
    </location>
</feature>
<dbReference type="EMBL" id="AMZH03001523">
    <property type="protein sequence ID" value="RRT79008.1"/>
    <property type="molecule type" value="Genomic_DNA"/>
</dbReference>
<gene>
    <name evidence="2" type="ORF">B296_00026190</name>
</gene>
<comment type="caution">
    <text evidence="2">The sequence shown here is derived from an EMBL/GenBank/DDBJ whole genome shotgun (WGS) entry which is preliminary data.</text>
</comment>
<evidence type="ECO:0000256" key="1">
    <source>
        <dbReference type="SAM" id="MobiDB-lite"/>
    </source>
</evidence>
<evidence type="ECO:0000313" key="2">
    <source>
        <dbReference type="EMBL" id="RRT79008.1"/>
    </source>
</evidence>
<proteinExistence type="predicted"/>
<evidence type="ECO:0000313" key="3">
    <source>
        <dbReference type="Proteomes" id="UP000287651"/>
    </source>
</evidence>
<organism evidence="2 3">
    <name type="scientific">Ensete ventricosum</name>
    <name type="common">Abyssinian banana</name>
    <name type="synonym">Musa ensete</name>
    <dbReference type="NCBI Taxonomy" id="4639"/>
    <lineage>
        <taxon>Eukaryota</taxon>
        <taxon>Viridiplantae</taxon>
        <taxon>Streptophyta</taxon>
        <taxon>Embryophyta</taxon>
        <taxon>Tracheophyta</taxon>
        <taxon>Spermatophyta</taxon>
        <taxon>Magnoliopsida</taxon>
        <taxon>Liliopsida</taxon>
        <taxon>Zingiberales</taxon>
        <taxon>Musaceae</taxon>
        <taxon>Ensete</taxon>
    </lineage>
</organism>
<dbReference type="AlphaFoldDB" id="A0A427AS04"/>
<sequence>MVNLDMIRGLPRVGGGRSRLAARAIARGRRPRSRKFEQKRWQRRVSKPLAGDRPRKVHTSGRRSKSRTNTSLGMEKRVPSLMRPRARNGSGLLVNTNPSSHRSKSIKDLCLTSAGEGDEG</sequence>
<feature type="compositionally biased region" description="Basic residues" evidence="1">
    <location>
        <begin position="55"/>
        <end position="66"/>
    </location>
</feature>